<proteinExistence type="predicted"/>
<dbReference type="InterPro" id="IPR050698">
    <property type="entry name" value="MBL"/>
</dbReference>
<dbReference type="PANTHER" id="PTHR11203">
    <property type="entry name" value="CLEAVAGE AND POLYADENYLATION SPECIFICITY FACTOR FAMILY MEMBER"/>
    <property type="match status" value="1"/>
</dbReference>
<dbReference type="GO" id="GO:0016787">
    <property type="term" value="F:hydrolase activity"/>
    <property type="evidence" value="ECO:0007669"/>
    <property type="project" value="UniProtKB-KW"/>
</dbReference>
<keyword evidence="1" id="KW-0378">Hydrolase</keyword>
<evidence type="ECO:0000313" key="4">
    <source>
        <dbReference type="EMBL" id="OGC84555.1"/>
    </source>
</evidence>
<dbReference type="PANTHER" id="PTHR11203:SF37">
    <property type="entry name" value="INTEGRATOR COMPLEX SUBUNIT 11"/>
    <property type="match status" value="1"/>
</dbReference>
<dbReference type="Proteomes" id="UP000178091">
    <property type="component" value="Unassembled WGS sequence"/>
</dbReference>
<feature type="domain" description="Beta-Casp" evidence="3">
    <location>
        <begin position="241"/>
        <end position="366"/>
    </location>
</feature>
<dbReference type="SMART" id="SM00849">
    <property type="entry name" value="Lactamase_B"/>
    <property type="match status" value="1"/>
</dbReference>
<evidence type="ECO:0000256" key="1">
    <source>
        <dbReference type="ARBA" id="ARBA00022801"/>
    </source>
</evidence>
<evidence type="ECO:0000313" key="5">
    <source>
        <dbReference type="Proteomes" id="UP000178091"/>
    </source>
</evidence>
<dbReference type="Pfam" id="PF00753">
    <property type="entry name" value="Lactamase_B"/>
    <property type="match status" value="1"/>
</dbReference>
<dbReference type="Gene3D" id="3.40.50.10890">
    <property type="match status" value="1"/>
</dbReference>
<dbReference type="InterPro" id="IPR001279">
    <property type="entry name" value="Metallo-B-lactamas"/>
</dbReference>
<protein>
    <recommendedName>
        <fullName evidence="6">MBL fold hydrolase</fullName>
    </recommendedName>
</protein>
<dbReference type="InterPro" id="IPR022712">
    <property type="entry name" value="Beta_Casp"/>
</dbReference>
<feature type="domain" description="Metallo-beta-lactamase" evidence="2">
    <location>
        <begin position="15"/>
        <end position="229"/>
    </location>
</feature>
<dbReference type="InterPro" id="IPR036866">
    <property type="entry name" value="RibonucZ/Hydroxyglut_hydro"/>
</dbReference>
<reference evidence="4 5" key="1">
    <citation type="journal article" date="2016" name="Nat. Commun.">
        <title>Thousands of microbial genomes shed light on interconnected biogeochemical processes in an aquifer system.</title>
        <authorList>
            <person name="Anantharaman K."/>
            <person name="Brown C.T."/>
            <person name="Hug L.A."/>
            <person name="Sharon I."/>
            <person name="Castelle C.J."/>
            <person name="Probst A.J."/>
            <person name="Thomas B.C."/>
            <person name="Singh A."/>
            <person name="Wilkins M.J."/>
            <person name="Karaoz U."/>
            <person name="Brodie E.L."/>
            <person name="Williams K.H."/>
            <person name="Hubbard S.S."/>
            <person name="Banfield J.F."/>
        </authorList>
    </citation>
    <scope>NUCLEOTIDE SEQUENCE [LARGE SCALE GENOMIC DNA]</scope>
</reference>
<dbReference type="Pfam" id="PF07521">
    <property type="entry name" value="RMMBL"/>
    <property type="match status" value="1"/>
</dbReference>
<dbReference type="SMART" id="SM01027">
    <property type="entry name" value="Beta-Casp"/>
    <property type="match status" value="1"/>
</dbReference>
<evidence type="ECO:0008006" key="6">
    <source>
        <dbReference type="Google" id="ProtNLM"/>
    </source>
</evidence>
<dbReference type="InterPro" id="IPR011108">
    <property type="entry name" value="RMMBL"/>
</dbReference>
<gene>
    <name evidence="4" type="ORF">A3F55_01100</name>
</gene>
<organism evidence="4 5">
    <name type="scientific">Candidatus Adlerbacteria bacterium RIFCSPHIGHO2_12_FULL_53_18</name>
    <dbReference type="NCBI Taxonomy" id="1797242"/>
    <lineage>
        <taxon>Bacteria</taxon>
        <taxon>Candidatus Adleribacteriota</taxon>
    </lineage>
</organism>
<dbReference type="Gene3D" id="3.60.15.10">
    <property type="entry name" value="Ribonuclease Z/Hydroxyacylglutathione hydrolase-like"/>
    <property type="match status" value="1"/>
</dbReference>
<evidence type="ECO:0000259" key="3">
    <source>
        <dbReference type="SMART" id="SM01027"/>
    </source>
</evidence>
<evidence type="ECO:0000259" key="2">
    <source>
        <dbReference type="SMART" id="SM00849"/>
    </source>
</evidence>
<dbReference type="AlphaFoldDB" id="A0A1F4XSB0"/>
<dbReference type="SUPFAM" id="SSF56281">
    <property type="entry name" value="Metallo-hydrolase/oxidoreductase"/>
    <property type="match status" value="1"/>
</dbReference>
<comment type="caution">
    <text evidence="4">The sequence shown here is derived from an EMBL/GenBank/DDBJ whole genome shotgun (WGS) entry which is preliminary data.</text>
</comment>
<accession>A0A1F4XSB0</accession>
<dbReference type="CDD" id="cd16295">
    <property type="entry name" value="TTHA0252-CPSF-like_MBL-fold"/>
    <property type="match status" value="1"/>
</dbReference>
<sequence>MTSTIYFHGGAGAVTGSNFLLDTGEAKFLVDCGLTQGRHSAEAQNWEAFPYDVASVPFLFVTHAHIDHIGRIPKLVKDGFKGRIISTEATRALAEPLLLDSMELLAHDARKHEREPLYNEHDIEHTMRLWEGVPYHKKIELPGGVSAEFLDAGHILGSAMVRLSRGGKSVVFTGDLGGGNSPLLAPHEPLPHPDYLVMESVYGNRVRPEDKNRREELENVVEEAVARGGTLLIPAFSTERTQDLLFEIRNLMVERRVPQVPVYLDSPLATKITAAYLANPGYFAEAFRERVKGGENIFAFPELKFVEDAEESKHVAGKPGPKIIIAGSGMSSGGRVHAHEKVLLPDPRSTLLIVGYQAAGSLGRRLLEGDKNILMQGQRVQVKAKVEAIYGYSAHMDGEQLLEFVNQGRDALKQVFVVMGEPASASFLVQRIRDYLSVKATAPLAGEQAEIDL</sequence>
<dbReference type="EMBL" id="MEWW01000014">
    <property type="protein sequence ID" value="OGC84555.1"/>
    <property type="molecule type" value="Genomic_DNA"/>
</dbReference>
<dbReference type="GO" id="GO:0004521">
    <property type="term" value="F:RNA endonuclease activity"/>
    <property type="evidence" value="ECO:0007669"/>
    <property type="project" value="TreeGrafter"/>
</dbReference>
<dbReference type="Pfam" id="PF10996">
    <property type="entry name" value="Beta-Casp"/>
    <property type="match status" value="1"/>
</dbReference>
<name>A0A1F4XSB0_9BACT</name>